<dbReference type="InterPro" id="IPR003812">
    <property type="entry name" value="Fido"/>
</dbReference>
<dbReference type="PANTHER" id="PTHR13504:SF35">
    <property type="entry name" value="PROTEIN ADENYLYLTRANSFERASE SOFIC"/>
    <property type="match status" value="1"/>
</dbReference>
<dbReference type="InterPro" id="IPR036597">
    <property type="entry name" value="Fido-like_dom_sf"/>
</dbReference>
<comment type="subunit">
    <text evidence="1">Homodimer.</text>
</comment>
<dbReference type="InterPro" id="IPR026287">
    <property type="entry name" value="SoFic-like"/>
</dbReference>
<dbReference type="Pfam" id="PF21248">
    <property type="entry name" value="SoFic-like_C"/>
    <property type="match status" value="1"/>
</dbReference>
<evidence type="ECO:0000259" key="2">
    <source>
        <dbReference type="PROSITE" id="PS51459"/>
    </source>
</evidence>
<proteinExistence type="predicted"/>
<keyword evidence="1" id="KW-0547">Nucleotide-binding</keyword>
<dbReference type="PIRSF" id="PIRSF038925">
    <property type="entry name" value="AMP-prot_trans"/>
    <property type="match status" value="1"/>
</dbReference>
<keyword evidence="1" id="KW-0067">ATP-binding</keyword>
<organism evidence="3 4">
    <name type="scientific">Vibrio cortegadensis</name>
    <dbReference type="NCBI Taxonomy" id="1328770"/>
    <lineage>
        <taxon>Bacteria</taxon>
        <taxon>Pseudomonadati</taxon>
        <taxon>Pseudomonadota</taxon>
        <taxon>Gammaproteobacteria</taxon>
        <taxon>Vibrionales</taxon>
        <taxon>Vibrionaceae</taxon>
        <taxon>Vibrio</taxon>
    </lineage>
</organism>
<dbReference type="Pfam" id="PF02661">
    <property type="entry name" value="Fic"/>
    <property type="match status" value="1"/>
</dbReference>
<feature type="domain" description="Fido" evidence="2">
    <location>
        <begin position="114"/>
        <end position="257"/>
    </location>
</feature>
<dbReference type="InterPro" id="IPR048770">
    <property type="entry name" value="SoFic-like_C"/>
</dbReference>
<evidence type="ECO:0000313" key="3">
    <source>
        <dbReference type="EMBL" id="MEZ8196940.1"/>
    </source>
</evidence>
<dbReference type="InterPro" id="IPR040198">
    <property type="entry name" value="Fido_containing"/>
</dbReference>
<dbReference type="Pfam" id="PF13784">
    <property type="entry name" value="Fic_N"/>
    <property type="match status" value="1"/>
</dbReference>
<name>A0ABV4MBQ0_9VIBR</name>
<accession>A0ABV4MBQ0</accession>
<evidence type="ECO:0000256" key="1">
    <source>
        <dbReference type="PIRNR" id="PIRNR038925"/>
    </source>
</evidence>
<sequence>MFNPEVPYDIPSLPVDGIETVKILKKVTPAARALSALNQVARLLANQNLLVNLIPILESKSSSEIENIVTTTDALFKHESDSSSADPATKEALRYKKALFLGFESVSGENARPLNTNTAIDICSELIDKQVDVRKVTGTNLKNQRTGEVIYTPPVGEDNLRNKLSNWESYIHDHDVDPLIALAVAHYQFEAIHPFLDGNGRTGRILNILFLIENELLSQPILYLSRYIMQNKEDYYRLLLKVTQEGDWESWICFMLDAITITSQWTINKVNAIVELQKQTSEHIKASSQKTYSHELVELLFEKPYLRTRDLIDRGLYRSRQAAIATLKSLEELGVLESKTAGRETLFINTRLLELMSYDTNEFLPFAYR</sequence>
<dbReference type="SUPFAM" id="SSF140931">
    <property type="entry name" value="Fic-like"/>
    <property type="match status" value="1"/>
</dbReference>
<dbReference type="InterPro" id="IPR025758">
    <property type="entry name" value="Fic/DOC_N"/>
</dbReference>
<gene>
    <name evidence="3" type="ORF">ACED38_18930</name>
</gene>
<dbReference type="Gene3D" id="1.10.3290.10">
    <property type="entry name" value="Fido-like domain"/>
    <property type="match status" value="1"/>
</dbReference>
<comment type="function">
    <text evidence="1">Adenylyltransferase that mediates the addition of adenosine 5'-monophosphate (AMP) to specific residues of target proteins.</text>
</comment>
<dbReference type="EMBL" id="JBGOOT010000040">
    <property type="protein sequence ID" value="MEZ8196940.1"/>
    <property type="molecule type" value="Genomic_DNA"/>
</dbReference>
<evidence type="ECO:0000313" key="4">
    <source>
        <dbReference type="Proteomes" id="UP001569153"/>
    </source>
</evidence>
<keyword evidence="1" id="KW-0548">Nucleotidyltransferase</keyword>
<dbReference type="RefSeq" id="WP_113796382.1">
    <property type="nucleotide sequence ID" value="NZ_JBGONK010000012.1"/>
</dbReference>
<comment type="catalytic activity">
    <reaction evidence="1">
        <text>L-tyrosyl-[protein] + ATP = O-(5'-adenylyl)-L-tyrosyl-[protein] + diphosphate</text>
        <dbReference type="Rhea" id="RHEA:54288"/>
        <dbReference type="Rhea" id="RHEA-COMP:10136"/>
        <dbReference type="Rhea" id="RHEA-COMP:13846"/>
        <dbReference type="ChEBI" id="CHEBI:30616"/>
        <dbReference type="ChEBI" id="CHEBI:33019"/>
        <dbReference type="ChEBI" id="CHEBI:46858"/>
        <dbReference type="ChEBI" id="CHEBI:83624"/>
        <dbReference type="EC" id="2.7.7.108"/>
    </reaction>
</comment>
<dbReference type="Proteomes" id="UP001569153">
    <property type="component" value="Unassembled WGS sequence"/>
</dbReference>
<dbReference type="PANTHER" id="PTHR13504">
    <property type="entry name" value="FIDO DOMAIN-CONTAINING PROTEIN DDB_G0283145"/>
    <property type="match status" value="1"/>
</dbReference>
<comment type="catalytic activity">
    <reaction evidence="1">
        <text>L-threonyl-[protein] + ATP = 3-O-(5'-adenylyl)-L-threonyl-[protein] + diphosphate</text>
        <dbReference type="Rhea" id="RHEA:54292"/>
        <dbReference type="Rhea" id="RHEA-COMP:11060"/>
        <dbReference type="Rhea" id="RHEA-COMP:13847"/>
        <dbReference type="ChEBI" id="CHEBI:30013"/>
        <dbReference type="ChEBI" id="CHEBI:30616"/>
        <dbReference type="ChEBI" id="CHEBI:33019"/>
        <dbReference type="ChEBI" id="CHEBI:138113"/>
        <dbReference type="EC" id="2.7.7.108"/>
    </reaction>
</comment>
<protein>
    <recommendedName>
        <fullName evidence="1">Protein adenylyltransferase</fullName>
        <ecNumber evidence="1">2.7.7.108</ecNumber>
    </recommendedName>
    <alternativeName>
        <fullName evidence="1">AMPylator</fullName>
    </alternativeName>
</protein>
<dbReference type="EC" id="2.7.7.108" evidence="1"/>
<comment type="caution">
    <text evidence="3">The sequence shown here is derived from an EMBL/GenBank/DDBJ whole genome shotgun (WGS) entry which is preliminary data.</text>
</comment>
<keyword evidence="1" id="KW-0808">Transferase</keyword>
<reference evidence="3 4" key="1">
    <citation type="submission" date="2024-06" db="EMBL/GenBank/DDBJ databases">
        <authorList>
            <person name="Steensen K."/>
            <person name="Seneca J."/>
            <person name="Bartlau N."/>
            <person name="Yu A.X."/>
            <person name="Polz M.F."/>
        </authorList>
    </citation>
    <scope>NUCLEOTIDE SEQUENCE [LARGE SCALE GENOMIC DNA]</scope>
    <source>
        <strain evidence="3 4">FF146</strain>
    </source>
</reference>
<keyword evidence="4" id="KW-1185">Reference proteome</keyword>
<dbReference type="PROSITE" id="PS51459">
    <property type="entry name" value="FIDO"/>
    <property type="match status" value="1"/>
</dbReference>